<sequence length="125" mass="14450">MTDLNFHISPIPGGSYAVRGYVSGGELDYFGLCLVEPRDNPGEYEICKWITRDASKADYIPGAIKAIKNALNSRLLTGTFEKRRMKIYERYFKKYGFEIPVIREFKKEYNGVVGEFCYVEIKERV</sequence>
<dbReference type="AlphaFoldDB" id="A0A6M3XJE5"/>
<evidence type="ECO:0000313" key="1">
    <source>
        <dbReference type="EMBL" id="QJA58518.1"/>
    </source>
</evidence>
<dbReference type="EMBL" id="MT144707">
    <property type="protein sequence ID" value="QJH97926.1"/>
    <property type="molecule type" value="Genomic_DNA"/>
</dbReference>
<accession>A0A6M3XJE5</accession>
<reference evidence="3" key="1">
    <citation type="submission" date="2020-03" db="EMBL/GenBank/DDBJ databases">
        <title>The deep terrestrial virosphere.</title>
        <authorList>
            <person name="Holmfeldt K."/>
            <person name="Nilsson E."/>
            <person name="Simone D."/>
            <person name="Lopez-Fernandez M."/>
            <person name="Wu X."/>
            <person name="de Brujin I."/>
            <person name="Lundin D."/>
            <person name="Andersson A."/>
            <person name="Bertilsson S."/>
            <person name="Dopson M."/>
        </authorList>
    </citation>
    <scope>NUCLEOTIDE SEQUENCE</scope>
    <source>
        <strain evidence="2">MM415A00479</strain>
        <strain evidence="1">MM415B01443</strain>
        <strain evidence="3">TM448B01123</strain>
    </source>
</reference>
<evidence type="ECO:0000313" key="3">
    <source>
        <dbReference type="EMBL" id="QJH97926.1"/>
    </source>
</evidence>
<dbReference type="EMBL" id="MT141327">
    <property type="protein sequence ID" value="QJA58518.1"/>
    <property type="molecule type" value="Genomic_DNA"/>
</dbReference>
<organism evidence="3">
    <name type="scientific">viral metagenome</name>
    <dbReference type="NCBI Taxonomy" id="1070528"/>
    <lineage>
        <taxon>unclassified sequences</taxon>
        <taxon>metagenomes</taxon>
        <taxon>organismal metagenomes</taxon>
    </lineage>
</organism>
<dbReference type="EMBL" id="MT142472">
    <property type="protein sequence ID" value="QJA81862.1"/>
    <property type="molecule type" value="Genomic_DNA"/>
</dbReference>
<proteinExistence type="predicted"/>
<name>A0A6M3XJE5_9ZZZZ</name>
<protein>
    <submittedName>
        <fullName evidence="3">Uncharacterized protein</fullName>
    </submittedName>
</protein>
<gene>
    <name evidence="2" type="ORF">MM415A00479_0021</name>
    <name evidence="1" type="ORF">MM415B01443_0014</name>
    <name evidence="3" type="ORF">TM448B01123_0012</name>
</gene>
<evidence type="ECO:0000313" key="2">
    <source>
        <dbReference type="EMBL" id="QJA81862.1"/>
    </source>
</evidence>